<dbReference type="PANTHER" id="PTHR43759:SF1">
    <property type="entry name" value="GLUCOSE IMPORT SYSTEM PERMEASE PROTEIN GLCT"/>
    <property type="match status" value="1"/>
</dbReference>
<dbReference type="CDD" id="cd06261">
    <property type="entry name" value="TM_PBP2"/>
    <property type="match status" value="1"/>
</dbReference>
<keyword evidence="3 5" id="KW-1133">Transmembrane helix</keyword>
<keyword evidence="4 5" id="KW-0472">Membrane</keyword>
<dbReference type="SUPFAM" id="SSF161098">
    <property type="entry name" value="MetI-like"/>
    <property type="match status" value="1"/>
</dbReference>
<proteinExistence type="inferred from homology"/>
<feature type="transmembrane region" description="Helical" evidence="5">
    <location>
        <begin position="171"/>
        <end position="197"/>
    </location>
</feature>
<dbReference type="Pfam" id="PF00528">
    <property type="entry name" value="BPD_transp_1"/>
    <property type="match status" value="1"/>
</dbReference>
<dbReference type="InterPro" id="IPR035906">
    <property type="entry name" value="MetI-like_sf"/>
</dbReference>
<gene>
    <name evidence="7" type="ORF">BJ970_000925</name>
</gene>
<feature type="transmembrane region" description="Helical" evidence="5">
    <location>
        <begin position="126"/>
        <end position="146"/>
    </location>
</feature>
<evidence type="ECO:0000313" key="7">
    <source>
        <dbReference type="EMBL" id="MBB5153391.1"/>
    </source>
</evidence>
<keyword evidence="2 5" id="KW-0812">Transmembrane</keyword>
<evidence type="ECO:0000256" key="5">
    <source>
        <dbReference type="RuleBase" id="RU363032"/>
    </source>
</evidence>
<organism evidence="7 8">
    <name type="scientific">Saccharopolyspora phatthalungensis</name>
    <dbReference type="NCBI Taxonomy" id="664693"/>
    <lineage>
        <taxon>Bacteria</taxon>
        <taxon>Bacillati</taxon>
        <taxon>Actinomycetota</taxon>
        <taxon>Actinomycetes</taxon>
        <taxon>Pseudonocardiales</taxon>
        <taxon>Pseudonocardiaceae</taxon>
        <taxon>Saccharopolyspora</taxon>
    </lineage>
</organism>
<sequence>MMVQTAPTAPGTASDSGAMSEGKRAERKLGWLLCAPAALVMVAVTGWPILYALWLSFQRFDLKYPDRREFVWLDNYITVLTNGYWWSAFWVTVLVTVISVAIEFALGMSLALVMHRALVGRGLVRTVSLIPYGIVTVVAAFSWRYAWTPDTGYLANAITPDGAPLTEHASALAIVILAEIWKTTPFMALLLMAGLALVPDDLLKAAAMDGAGPWQRFVKVMLPVMKPAILVALLFRTLDAFRVFDNIVVLTSGAQDTSSVSVLAYNNLIKGLNLGIGSTMSVLIFIAVALIAWIFIKLFGTAAPGSDDKGRR</sequence>
<feature type="transmembrane region" description="Helical" evidence="5">
    <location>
        <begin position="29"/>
        <end position="54"/>
    </location>
</feature>
<dbReference type="PROSITE" id="PS50928">
    <property type="entry name" value="ABC_TM1"/>
    <property type="match status" value="1"/>
</dbReference>
<feature type="domain" description="ABC transmembrane type-1" evidence="6">
    <location>
        <begin position="89"/>
        <end position="295"/>
    </location>
</feature>
<dbReference type="Proteomes" id="UP000584374">
    <property type="component" value="Unassembled WGS sequence"/>
</dbReference>
<feature type="transmembrane region" description="Helical" evidence="5">
    <location>
        <begin position="88"/>
        <end position="114"/>
    </location>
</feature>
<accession>A0A840Q1H7</accession>
<dbReference type="GO" id="GO:0005886">
    <property type="term" value="C:plasma membrane"/>
    <property type="evidence" value="ECO:0007669"/>
    <property type="project" value="UniProtKB-SubCell"/>
</dbReference>
<dbReference type="PANTHER" id="PTHR43759">
    <property type="entry name" value="TREHALOSE TRANSPORT SYSTEM PERMEASE PROTEIN SUGA"/>
    <property type="match status" value="1"/>
</dbReference>
<keyword evidence="5" id="KW-0813">Transport</keyword>
<evidence type="ECO:0000313" key="8">
    <source>
        <dbReference type="Proteomes" id="UP000584374"/>
    </source>
</evidence>
<dbReference type="InterPro" id="IPR000515">
    <property type="entry name" value="MetI-like"/>
</dbReference>
<evidence type="ECO:0000256" key="3">
    <source>
        <dbReference type="ARBA" id="ARBA00022989"/>
    </source>
</evidence>
<comment type="caution">
    <text evidence="7">The sequence shown here is derived from an EMBL/GenBank/DDBJ whole genome shotgun (WGS) entry which is preliminary data.</text>
</comment>
<comment type="subcellular location">
    <subcellularLocation>
        <location evidence="5">Cell membrane</location>
        <topology evidence="5">Multi-pass membrane protein</topology>
    </subcellularLocation>
    <subcellularLocation>
        <location evidence="1">Membrane</location>
        <topology evidence="1">Multi-pass membrane protein</topology>
    </subcellularLocation>
</comment>
<dbReference type="AlphaFoldDB" id="A0A840Q1H7"/>
<evidence type="ECO:0000256" key="2">
    <source>
        <dbReference type="ARBA" id="ARBA00022692"/>
    </source>
</evidence>
<dbReference type="GO" id="GO:0055085">
    <property type="term" value="P:transmembrane transport"/>
    <property type="evidence" value="ECO:0007669"/>
    <property type="project" value="InterPro"/>
</dbReference>
<feature type="transmembrane region" description="Helical" evidence="5">
    <location>
        <begin position="274"/>
        <end position="296"/>
    </location>
</feature>
<protein>
    <submittedName>
        <fullName evidence="7">Multiple sugar transport system permease protein</fullName>
    </submittedName>
</protein>
<keyword evidence="8" id="KW-1185">Reference proteome</keyword>
<evidence type="ECO:0000256" key="1">
    <source>
        <dbReference type="ARBA" id="ARBA00004141"/>
    </source>
</evidence>
<evidence type="ECO:0000256" key="4">
    <source>
        <dbReference type="ARBA" id="ARBA00023136"/>
    </source>
</evidence>
<comment type="similarity">
    <text evidence="5">Belongs to the binding-protein-dependent transport system permease family.</text>
</comment>
<name>A0A840Q1H7_9PSEU</name>
<evidence type="ECO:0000259" key="6">
    <source>
        <dbReference type="PROSITE" id="PS50928"/>
    </source>
</evidence>
<dbReference type="InterPro" id="IPR052730">
    <property type="entry name" value="Sugar_ABC_transporter"/>
</dbReference>
<reference evidence="7 8" key="1">
    <citation type="submission" date="2020-08" db="EMBL/GenBank/DDBJ databases">
        <title>Sequencing the genomes of 1000 actinobacteria strains.</title>
        <authorList>
            <person name="Klenk H.-P."/>
        </authorList>
    </citation>
    <scope>NUCLEOTIDE SEQUENCE [LARGE SCALE GENOMIC DNA]</scope>
    <source>
        <strain evidence="7 8">DSM 45584</strain>
    </source>
</reference>
<dbReference type="Gene3D" id="1.10.3720.10">
    <property type="entry name" value="MetI-like"/>
    <property type="match status" value="1"/>
</dbReference>
<dbReference type="EMBL" id="JACHIW010000001">
    <property type="protein sequence ID" value="MBB5153391.1"/>
    <property type="molecule type" value="Genomic_DNA"/>
</dbReference>
<keyword evidence="7" id="KW-0762">Sugar transport</keyword>